<gene>
    <name evidence="1" type="ORF">DDE83_007271</name>
</gene>
<keyword evidence="2" id="KW-1185">Reference proteome</keyword>
<accession>A0A364MWG9</accession>
<dbReference type="AlphaFoldDB" id="A0A364MWG9"/>
<dbReference type="EMBL" id="QGDH01000128">
    <property type="protein sequence ID" value="RAR05703.1"/>
    <property type="molecule type" value="Genomic_DNA"/>
</dbReference>
<evidence type="ECO:0000313" key="1">
    <source>
        <dbReference type="EMBL" id="RAR05703.1"/>
    </source>
</evidence>
<evidence type="ECO:0000313" key="2">
    <source>
        <dbReference type="Proteomes" id="UP000249619"/>
    </source>
</evidence>
<dbReference type="Proteomes" id="UP000249619">
    <property type="component" value="Unassembled WGS sequence"/>
</dbReference>
<sequence length="213" mass="23852">MTENKDNYYNVSASKGFSYLIPYTAQDVLKKLLKQLPAAARTIYRGYYGDVMASRACTQDSANAMVKFVQESFPKISKNHNKLARIMNTEIDKDWHSYIPVKMPIVADVMGSDLDEEAKMLVQAPQTRKKNDAATGPRIPKVSRIATTPVSDTQEAPLILSPPESIAGAEAWRKAKRANNVENINVPEPWDDLLWPHGPWVDGLEVIDKIPKI</sequence>
<protein>
    <submittedName>
        <fullName evidence="1">Uncharacterized protein</fullName>
    </submittedName>
</protein>
<name>A0A364MWG9_STELY</name>
<comment type="caution">
    <text evidence="1">The sequence shown here is derived from an EMBL/GenBank/DDBJ whole genome shotgun (WGS) entry which is preliminary data.</text>
</comment>
<reference evidence="2" key="1">
    <citation type="submission" date="2018-05" db="EMBL/GenBank/DDBJ databases">
        <title>Draft genome sequence of Stemphylium lycopersici strain CIDEFI 213.</title>
        <authorList>
            <person name="Medina R."/>
            <person name="Franco M.E.E."/>
            <person name="Lucentini C.G."/>
            <person name="Saparrat M.C.N."/>
            <person name="Balatti P.A."/>
        </authorList>
    </citation>
    <scope>NUCLEOTIDE SEQUENCE [LARGE SCALE GENOMIC DNA]</scope>
    <source>
        <strain evidence="2">CIDEFI 213</strain>
    </source>
</reference>
<organism evidence="1 2">
    <name type="scientific">Stemphylium lycopersici</name>
    <name type="common">Tomato gray leaf spot disease fungus</name>
    <name type="synonym">Thyrospora lycopersici</name>
    <dbReference type="NCBI Taxonomy" id="183478"/>
    <lineage>
        <taxon>Eukaryota</taxon>
        <taxon>Fungi</taxon>
        <taxon>Dikarya</taxon>
        <taxon>Ascomycota</taxon>
        <taxon>Pezizomycotina</taxon>
        <taxon>Dothideomycetes</taxon>
        <taxon>Pleosporomycetidae</taxon>
        <taxon>Pleosporales</taxon>
        <taxon>Pleosporineae</taxon>
        <taxon>Pleosporaceae</taxon>
        <taxon>Stemphylium</taxon>
    </lineage>
</organism>
<proteinExistence type="predicted"/>